<gene>
    <name evidence="4" type="ORF">C7460_12068</name>
</gene>
<proteinExistence type="inferred from homology"/>
<protein>
    <submittedName>
        <fullName evidence="4">Arylsulfatase</fullName>
    </submittedName>
</protein>
<name>A0A3D9L1T5_MARFU</name>
<dbReference type="SUPFAM" id="SSF53649">
    <property type="entry name" value="Alkaline phosphatase-like"/>
    <property type="match status" value="1"/>
</dbReference>
<dbReference type="PANTHER" id="PTHR42693">
    <property type="entry name" value="ARYLSULFATASE FAMILY MEMBER"/>
    <property type="match status" value="1"/>
</dbReference>
<evidence type="ECO:0000313" key="4">
    <source>
        <dbReference type="EMBL" id="RED94673.1"/>
    </source>
</evidence>
<organism evidence="4 5">
    <name type="scientific">Marinoscillum furvescens DSM 4134</name>
    <dbReference type="NCBI Taxonomy" id="1122208"/>
    <lineage>
        <taxon>Bacteria</taxon>
        <taxon>Pseudomonadati</taxon>
        <taxon>Bacteroidota</taxon>
        <taxon>Cytophagia</taxon>
        <taxon>Cytophagales</taxon>
        <taxon>Reichenbachiellaceae</taxon>
        <taxon>Marinoscillum</taxon>
    </lineage>
</organism>
<comment type="caution">
    <text evidence="4">The sequence shown here is derived from an EMBL/GenBank/DDBJ whole genome shotgun (WGS) entry which is preliminary data.</text>
</comment>
<accession>A0A3D9L1T5</accession>
<dbReference type="Proteomes" id="UP000256779">
    <property type="component" value="Unassembled WGS sequence"/>
</dbReference>
<evidence type="ECO:0000259" key="3">
    <source>
        <dbReference type="Pfam" id="PF00884"/>
    </source>
</evidence>
<evidence type="ECO:0000256" key="1">
    <source>
        <dbReference type="ARBA" id="ARBA00008779"/>
    </source>
</evidence>
<comment type="similarity">
    <text evidence="1">Belongs to the sulfatase family.</text>
</comment>
<dbReference type="EMBL" id="QREG01000020">
    <property type="protein sequence ID" value="RED94673.1"/>
    <property type="molecule type" value="Genomic_DNA"/>
</dbReference>
<dbReference type="InterPro" id="IPR000917">
    <property type="entry name" value="Sulfatase_N"/>
</dbReference>
<evidence type="ECO:0000256" key="2">
    <source>
        <dbReference type="ARBA" id="ARBA00022801"/>
    </source>
</evidence>
<dbReference type="PANTHER" id="PTHR42693:SF53">
    <property type="entry name" value="ENDO-4-O-SULFATASE"/>
    <property type="match status" value="1"/>
</dbReference>
<dbReference type="Gene3D" id="3.30.1120.10">
    <property type="match status" value="1"/>
</dbReference>
<dbReference type="GO" id="GO:0004065">
    <property type="term" value="F:arylsulfatase activity"/>
    <property type="evidence" value="ECO:0007669"/>
    <property type="project" value="TreeGrafter"/>
</dbReference>
<sequence length="632" mass="72343">MADDLGYSDLSCYGSEIQTPNLDRLADNGLKFTHYYTTPMCVTSRVAFLAGMEFKAAGGEGLPNATSLPVLLRDAGYSTHIVGKNHGMTNFRIGDPDTDYGFDHFYGFSGGELNSFTGEGRVEWQDDGHIFSQSELPEDFYTTKDFTDYSIRYMKEAIDQDKPFFSFVAYNAPHTPLHAPEKNVRKYYDPAKGVNVYKDGWEKMREQRLERMKQLGIVDHSVELSDPGVEIPDWELLPDTSSNPWDLQKKFEYLSRSAYAGMVDNMDENIGRIVDFLKDPNGDGNEEDSELDNTIIVFVSDNGGCYAGLYTNRNALPWNKNNGWFTTNYGWGTLSNTPFRYYKHASHEGALRSPMIIHWPDGLKVPKGELNRNMLRIWDLYPTFLELAQTELPATGAEKKPLMGKSFVSLLKGDHFEPENYFVLAFHRTRGVVKDNWKLTSYFDSPFELYNLKNDPVENNDLAKQNPEIYKQLIKEWRTYAEHHGFADDSKWNRSVGDVRRGWGYDFLPAGITATVPVCMSDEVAIDEKLQITFTGALDFSNTEGKKIRLQKYGDSTILWSADPDQSSRFQGKRIITFDDFPVLEPDTHYYITWDTGWAKFNDQGKVRPISYVKESAFAFRFRTKKIDRSSM</sequence>
<keyword evidence="5" id="KW-1185">Reference proteome</keyword>
<dbReference type="Gene3D" id="3.40.720.10">
    <property type="entry name" value="Alkaline Phosphatase, subunit A"/>
    <property type="match status" value="1"/>
</dbReference>
<feature type="domain" description="Sulfatase N-terminal" evidence="3">
    <location>
        <begin position="1"/>
        <end position="389"/>
    </location>
</feature>
<dbReference type="Pfam" id="PF00884">
    <property type="entry name" value="Sulfatase"/>
    <property type="match status" value="1"/>
</dbReference>
<reference evidence="4 5" key="1">
    <citation type="submission" date="2018-07" db="EMBL/GenBank/DDBJ databases">
        <title>Genomic Encyclopedia of Type Strains, Phase IV (KMG-IV): sequencing the most valuable type-strain genomes for metagenomic binning, comparative biology and taxonomic classification.</title>
        <authorList>
            <person name="Goeker M."/>
        </authorList>
    </citation>
    <scope>NUCLEOTIDE SEQUENCE [LARGE SCALE GENOMIC DNA]</scope>
    <source>
        <strain evidence="4 5">DSM 4134</strain>
    </source>
</reference>
<dbReference type="InterPro" id="IPR050738">
    <property type="entry name" value="Sulfatase"/>
</dbReference>
<dbReference type="AlphaFoldDB" id="A0A3D9L1T5"/>
<dbReference type="InterPro" id="IPR017850">
    <property type="entry name" value="Alkaline_phosphatase_core_sf"/>
</dbReference>
<evidence type="ECO:0000313" key="5">
    <source>
        <dbReference type="Proteomes" id="UP000256779"/>
    </source>
</evidence>
<keyword evidence="2" id="KW-0378">Hydrolase</keyword>